<protein>
    <submittedName>
        <fullName evidence="2">Uncharacterized protein</fullName>
    </submittedName>
</protein>
<evidence type="ECO:0000313" key="3">
    <source>
        <dbReference type="Proteomes" id="UP000863577"/>
    </source>
</evidence>
<accession>A0AAN5PCV9</accession>
<feature type="chain" id="PRO_5043042284" evidence="1">
    <location>
        <begin position="19"/>
        <end position="273"/>
    </location>
</feature>
<evidence type="ECO:0000313" key="2">
    <source>
        <dbReference type="EMBL" id="HAU2395432.1"/>
    </source>
</evidence>
<name>A0AAN5PCV9_LEGPN</name>
<dbReference type="AlphaFoldDB" id="A0AAN5PCV9"/>
<evidence type="ECO:0000256" key="1">
    <source>
        <dbReference type="SAM" id="SignalP"/>
    </source>
</evidence>
<dbReference type="EMBL" id="DACWOD010000002">
    <property type="protein sequence ID" value="HAU2395432.1"/>
    <property type="molecule type" value="Genomic_DNA"/>
</dbReference>
<reference evidence="2" key="1">
    <citation type="journal article" date="2018" name="Genome Biol.">
        <title>SKESA: strategic k-mer extension for scrupulous assemblies.</title>
        <authorList>
            <person name="Souvorov A."/>
            <person name="Agarwala R."/>
            <person name="Lipman D.J."/>
        </authorList>
    </citation>
    <scope>NUCLEOTIDE SEQUENCE</scope>
    <source>
        <strain evidence="2">CL18-200174</strain>
    </source>
</reference>
<dbReference type="RefSeq" id="WP_027266334.1">
    <property type="nucleotide sequence ID" value="NZ_KQ973560.1"/>
</dbReference>
<comment type="caution">
    <text evidence="2">The sequence shown here is derived from an EMBL/GenBank/DDBJ whole genome shotgun (WGS) entry which is preliminary data.</text>
</comment>
<proteinExistence type="predicted"/>
<dbReference type="Proteomes" id="UP000863577">
    <property type="component" value="Unassembled WGS sequence"/>
</dbReference>
<feature type="signal peptide" evidence="1">
    <location>
        <begin position="1"/>
        <end position="18"/>
    </location>
</feature>
<keyword evidence="1" id="KW-0732">Signal</keyword>
<reference evidence="2" key="2">
    <citation type="submission" date="2019-09" db="EMBL/GenBank/DDBJ databases">
        <authorList>
            <consortium name="NCBI Pathogen Detection Project"/>
        </authorList>
    </citation>
    <scope>NUCLEOTIDE SEQUENCE</scope>
    <source>
        <strain evidence="2">CL18-200174</strain>
    </source>
</reference>
<organism evidence="2 3">
    <name type="scientific">Legionella pneumophila</name>
    <dbReference type="NCBI Taxonomy" id="446"/>
    <lineage>
        <taxon>Bacteria</taxon>
        <taxon>Pseudomonadati</taxon>
        <taxon>Pseudomonadota</taxon>
        <taxon>Gammaproteobacteria</taxon>
        <taxon>Legionellales</taxon>
        <taxon>Legionellaceae</taxon>
        <taxon>Legionella</taxon>
    </lineage>
</organism>
<gene>
    <name evidence="2" type="ORF">JBK99_03685</name>
</gene>
<sequence length="273" mass="30822">MNLLLVLLLCIINSSVLATSQSEHDKKIIYCPEQVECQNDKCVGIGKDKEYFKHPYISSESFQEGTYYFTGASYNTQIEPYGPSIYTRCGYIKNYGPFKNDISLVLKNGSNFEPLIENWTKWQSGPGKVKACAADSSNICPLIEKREIFLDSRFRQKNNKEEYEQYPRRVLIELATESGNSINYSYSDDNLIPMNYEKTIDACGVNKQCKIYARISGVDRFGQVGALMFLGSITITTGEIMRIVSITPSDNNSSLVMATNSPMNNTIIFQSKN</sequence>